<dbReference type="AlphaFoldDB" id="A0A2V3ZU64"/>
<gene>
    <name evidence="1" type="ORF">DF185_16570</name>
</gene>
<accession>A0A2V3ZU64</accession>
<sequence>MRFKNNQKIFKITNKNRGVFNKNTKKNCAKVLNLGGVWVKVIFLWKVSLFFERLNNNILRVSVLTLLQIKLDLNVNLFCNQYKLFD</sequence>
<protein>
    <submittedName>
        <fullName evidence="1">Uncharacterized protein</fullName>
    </submittedName>
</protein>
<dbReference type="EMBL" id="QFLI01000008">
    <property type="protein sequence ID" value="PXX97951.1"/>
    <property type="molecule type" value="Genomic_DNA"/>
</dbReference>
<dbReference type="Proteomes" id="UP000248079">
    <property type="component" value="Unassembled WGS sequence"/>
</dbReference>
<organism evidence="1 2">
    <name type="scientific">Marinifilum breve</name>
    <dbReference type="NCBI Taxonomy" id="2184082"/>
    <lineage>
        <taxon>Bacteria</taxon>
        <taxon>Pseudomonadati</taxon>
        <taxon>Bacteroidota</taxon>
        <taxon>Bacteroidia</taxon>
        <taxon>Marinilabiliales</taxon>
        <taxon>Marinifilaceae</taxon>
    </lineage>
</organism>
<name>A0A2V3ZU64_9BACT</name>
<evidence type="ECO:0000313" key="1">
    <source>
        <dbReference type="EMBL" id="PXX97951.1"/>
    </source>
</evidence>
<keyword evidence="2" id="KW-1185">Reference proteome</keyword>
<evidence type="ECO:0000313" key="2">
    <source>
        <dbReference type="Proteomes" id="UP000248079"/>
    </source>
</evidence>
<comment type="caution">
    <text evidence="1">The sequence shown here is derived from an EMBL/GenBank/DDBJ whole genome shotgun (WGS) entry which is preliminary data.</text>
</comment>
<reference evidence="1 2" key="1">
    <citation type="submission" date="2018-05" db="EMBL/GenBank/DDBJ databases">
        <title>Marinifilum breve JC075T sp. nov., a marine bacterium isolated from Yongle Blue Hole in the South China Sea.</title>
        <authorList>
            <person name="Fu T."/>
        </authorList>
    </citation>
    <scope>NUCLEOTIDE SEQUENCE [LARGE SCALE GENOMIC DNA]</scope>
    <source>
        <strain evidence="1 2">JC075</strain>
    </source>
</reference>
<proteinExistence type="predicted"/>